<protein>
    <recommendedName>
        <fullName evidence="5">LamG domain-containing protein</fullName>
    </recommendedName>
</protein>
<dbReference type="EMBL" id="QSQN01000060">
    <property type="protein sequence ID" value="RGK36569.1"/>
    <property type="molecule type" value="Genomic_DNA"/>
</dbReference>
<accession>A0A3E4LI22</accession>
<dbReference type="SUPFAM" id="SSF49785">
    <property type="entry name" value="Galactose-binding domain-like"/>
    <property type="match status" value="1"/>
</dbReference>
<feature type="compositionally biased region" description="Polar residues" evidence="1">
    <location>
        <begin position="265"/>
        <end position="283"/>
    </location>
</feature>
<gene>
    <name evidence="3" type="ORF">DXD17_14185</name>
</gene>
<comment type="caution">
    <text evidence="3">The sequence shown here is derived from an EMBL/GenBank/DDBJ whole genome shotgun (WGS) entry which is preliminary data.</text>
</comment>
<evidence type="ECO:0000256" key="1">
    <source>
        <dbReference type="SAM" id="MobiDB-lite"/>
    </source>
</evidence>
<keyword evidence="2" id="KW-0732">Signal</keyword>
<dbReference type="InterPro" id="IPR008979">
    <property type="entry name" value="Galactose-bd-like_sf"/>
</dbReference>
<dbReference type="AlphaFoldDB" id="A0A3E4LI22"/>
<dbReference type="SUPFAM" id="SSF49899">
    <property type="entry name" value="Concanavalin A-like lectins/glucanases"/>
    <property type="match status" value="1"/>
</dbReference>
<feature type="signal peptide" evidence="2">
    <location>
        <begin position="1"/>
        <end position="26"/>
    </location>
</feature>
<feature type="region of interest" description="Disordered" evidence="1">
    <location>
        <begin position="265"/>
        <end position="300"/>
    </location>
</feature>
<evidence type="ECO:0000256" key="2">
    <source>
        <dbReference type="SAM" id="SignalP"/>
    </source>
</evidence>
<organism evidence="3 4">
    <name type="scientific">[Ruminococcus] lactaris</name>
    <dbReference type="NCBI Taxonomy" id="46228"/>
    <lineage>
        <taxon>Bacteria</taxon>
        <taxon>Bacillati</taxon>
        <taxon>Bacillota</taxon>
        <taxon>Clostridia</taxon>
        <taxon>Lachnospirales</taxon>
        <taxon>Lachnospiraceae</taxon>
        <taxon>Mediterraneibacter</taxon>
    </lineage>
</organism>
<dbReference type="Gene3D" id="2.60.120.200">
    <property type="match status" value="1"/>
</dbReference>
<evidence type="ECO:0008006" key="5">
    <source>
        <dbReference type="Google" id="ProtNLM"/>
    </source>
</evidence>
<reference evidence="3 4" key="1">
    <citation type="submission" date="2018-08" db="EMBL/GenBank/DDBJ databases">
        <title>A genome reference for cultivated species of the human gut microbiota.</title>
        <authorList>
            <person name="Zou Y."/>
            <person name="Xue W."/>
            <person name="Luo G."/>
        </authorList>
    </citation>
    <scope>NUCLEOTIDE SEQUENCE [LARGE SCALE GENOMIC DNA]</scope>
    <source>
        <strain evidence="3 4">TF11-7</strain>
    </source>
</reference>
<dbReference type="InterPro" id="IPR013320">
    <property type="entry name" value="ConA-like_dom_sf"/>
</dbReference>
<evidence type="ECO:0000313" key="3">
    <source>
        <dbReference type="EMBL" id="RGK36569.1"/>
    </source>
</evidence>
<proteinExistence type="predicted"/>
<dbReference type="Proteomes" id="UP000260793">
    <property type="component" value="Unassembled WGS sequence"/>
</dbReference>
<evidence type="ECO:0000313" key="4">
    <source>
        <dbReference type="Proteomes" id="UP000260793"/>
    </source>
</evidence>
<feature type="chain" id="PRO_5017697788" description="LamG domain-containing protein" evidence="2">
    <location>
        <begin position="27"/>
        <end position="741"/>
    </location>
</feature>
<sequence>MRRLGVACMTAAMVLTTVSFPGVAKAEEGTSTQADGVTSSELEKGKVLVQVDQNVLKANAMCNSEMNPAISWDSASGYTKNIDGQAEYVFDGDERVGTNSEKIDGGMWHSRYTDVNGGKFAGTTTAYSATVRGNEETISDTNRPWIGSGFGRRIMLKKVIYMGRYSATNYSNNIADYELYYANMDNQNEEPTASDWHLVKSGTFAKISGASDIELDTAVEATHFKLVGKTAYDGAGNKVGGTQYVCAREIKVYELKDIDINLTAPTNANSENASATTSEVNTEADTKDVSGSPATMSGAEVKSVNELDLSNPVTVTSTVGDKLDITGENGEDDSVLIQFQIKLKELPSNNHDSVIVAKGDQYKIAYRQATESNQTIYRIKFWITGPASLGNARWKEVGCNFTDKTYLNKWITVTAMYDGTSDTKLWIDGVSKSDGWNSNTAYRNNTGAAIVHEDANVMIGDSTGINGYIKDLKIYSHLGRTVTGNQNNYATLVSSLANDATEVFNLSATPAKKAAYTVSTKWNIGSNVDPETNASKKTYTETVTVTPAENASIVTAPEAVTVNIDGNTVNNKVVPVSEDSTLENGTATVKYVFEDMLRGGSLRMIKADGTVDYTKTSMRFGYDFQLPTDTDFASCEWYYGTTASDLKLSLAPGAATKKIENPTEKKQGYIRSNIVFTNIAKTNFDRDIYARVLVNYIKDGKTYSKMGAYVDQNSVKSISEKIRTNGSDTEKTYVENLTASN</sequence>
<name>A0A3E4LI22_9FIRM</name>